<dbReference type="PANTHER" id="PTHR31351:SF41">
    <property type="entry name" value="VAN3-BINDING PROTEIN-LIKE"/>
    <property type="match status" value="1"/>
</dbReference>
<name>A0ABQ5CAS5_9ASTR</name>
<keyword evidence="4" id="KW-1185">Reference proteome</keyword>
<reference evidence="3" key="1">
    <citation type="journal article" date="2022" name="Int. J. Mol. Sci.">
        <title>Draft Genome of Tanacetum Coccineum: Genomic Comparison of Closely Related Tanacetum-Family Plants.</title>
        <authorList>
            <person name="Yamashiro T."/>
            <person name="Shiraishi A."/>
            <person name="Nakayama K."/>
            <person name="Satake H."/>
        </authorList>
    </citation>
    <scope>NUCLEOTIDE SEQUENCE</scope>
</reference>
<dbReference type="EMBL" id="BQNB010013959">
    <property type="protein sequence ID" value="GJT22319.1"/>
    <property type="molecule type" value="Genomic_DNA"/>
</dbReference>
<feature type="domain" description="VAN3-binding protein-like auxin canalisation" evidence="2">
    <location>
        <begin position="16"/>
        <end position="147"/>
    </location>
</feature>
<feature type="region of interest" description="Disordered" evidence="1">
    <location>
        <begin position="111"/>
        <end position="154"/>
    </location>
</feature>
<dbReference type="PANTHER" id="PTHR31351">
    <property type="entry name" value="EXPRESSED PROTEIN"/>
    <property type="match status" value="1"/>
</dbReference>
<comment type="caution">
    <text evidence="3">The sequence shown here is derived from an EMBL/GenBank/DDBJ whole genome shotgun (WGS) entry which is preliminary data.</text>
</comment>
<evidence type="ECO:0000313" key="4">
    <source>
        <dbReference type="Proteomes" id="UP001151760"/>
    </source>
</evidence>
<dbReference type="InterPro" id="IPR040269">
    <property type="entry name" value="VAB"/>
</dbReference>
<dbReference type="InterPro" id="IPR008546">
    <property type="entry name" value="VAN3-bd-like_auxin_canal"/>
</dbReference>
<dbReference type="Proteomes" id="UP001151760">
    <property type="component" value="Unassembled WGS sequence"/>
</dbReference>
<sequence>METLWPENQNQNFQLPESPRKPMEFLSRSWSAAALQVSKTLHSPLSPLVPKSGLPAANDGAAMADMNRFSGVDAAADDGNLLAGNTFSFASSATSQLVLERIMSQSDISPLASGRLSHSSGPLNATSLMEDTDTPPISPSDDYEDVVKGSWDWL</sequence>
<feature type="compositionally biased region" description="Polar residues" evidence="1">
    <location>
        <begin position="116"/>
        <end position="129"/>
    </location>
</feature>
<dbReference type="Pfam" id="PF05703">
    <property type="entry name" value="Auxin_canalis"/>
    <property type="match status" value="1"/>
</dbReference>
<evidence type="ECO:0000313" key="3">
    <source>
        <dbReference type="EMBL" id="GJT22319.1"/>
    </source>
</evidence>
<protein>
    <submittedName>
        <fullName evidence="3">VAN3-binding protein-like protein</fullName>
    </submittedName>
</protein>
<evidence type="ECO:0000259" key="2">
    <source>
        <dbReference type="Pfam" id="PF05703"/>
    </source>
</evidence>
<feature type="compositionally biased region" description="Polar residues" evidence="1">
    <location>
        <begin position="1"/>
        <end position="15"/>
    </location>
</feature>
<feature type="region of interest" description="Disordered" evidence="1">
    <location>
        <begin position="1"/>
        <end position="20"/>
    </location>
</feature>
<accession>A0ABQ5CAS5</accession>
<proteinExistence type="predicted"/>
<organism evidence="3 4">
    <name type="scientific">Tanacetum coccineum</name>
    <dbReference type="NCBI Taxonomy" id="301880"/>
    <lineage>
        <taxon>Eukaryota</taxon>
        <taxon>Viridiplantae</taxon>
        <taxon>Streptophyta</taxon>
        <taxon>Embryophyta</taxon>
        <taxon>Tracheophyta</taxon>
        <taxon>Spermatophyta</taxon>
        <taxon>Magnoliopsida</taxon>
        <taxon>eudicotyledons</taxon>
        <taxon>Gunneridae</taxon>
        <taxon>Pentapetalae</taxon>
        <taxon>asterids</taxon>
        <taxon>campanulids</taxon>
        <taxon>Asterales</taxon>
        <taxon>Asteraceae</taxon>
        <taxon>Asteroideae</taxon>
        <taxon>Anthemideae</taxon>
        <taxon>Anthemidinae</taxon>
        <taxon>Tanacetum</taxon>
    </lineage>
</organism>
<evidence type="ECO:0000256" key="1">
    <source>
        <dbReference type="SAM" id="MobiDB-lite"/>
    </source>
</evidence>
<gene>
    <name evidence="3" type="ORF">Tco_0892256</name>
</gene>
<reference evidence="3" key="2">
    <citation type="submission" date="2022-01" db="EMBL/GenBank/DDBJ databases">
        <authorList>
            <person name="Yamashiro T."/>
            <person name="Shiraishi A."/>
            <person name="Satake H."/>
            <person name="Nakayama K."/>
        </authorList>
    </citation>
    <scope>NUCLEOTIDE SEQUENCE</scope>
</reference>